<dbReference type="InterPro" id="IPR024072">
    <property type="entry name" value="DHFR-like_dom_sf"/>
</dbReference>
<dbReference type="GO" id="GO:0008703">
    <property type="term" value="F:5-amino-6-(5-phosphoribosylamino)uracil reductase activity"/>
    <property type="evidence" value="ECO:0007669"/>
    <property type="project" value="InterPro"/>
</dbReference>
<dbReference type="InterPro" id="IPR050765">
    <property type="entry name" value="Riboflavin_Biosynth_HTPR"/>
</dbReference>
<evidence type="ECO:0000259" key="1">
    <source>
        <dbReference type="Pfam" id="PF01872"/>
    </source>
</evidence>
<dbReference type="GO" id="GO:0009231">
    <property type="term" value="P:riboflavin biosynthetic process"/>
    <property type="evidence" value="ECO:0007669"/>
    <property type="project" value="InterPro"/>
</dbReference>
<keyword evidence="3" id="KW-1185">Reference proteome</keyword>
<feature type="domain" description="Bacterial bifunctional deaminase-reductase C-terminal" evidence="1">
    <location>
        <begin position="2"/>
        <end position="159"/>
    </location>
</feature>
<evidence type="ECO:0000313" key="3">
    <source>
        <dbReference type="Proteomes" id="UP000464178"/>
    </source>
</evidence>
<dbReference type="AlphaFoldDB" id="A0A6P2D7H8"/>
<dbReference type="InterPro" id="IPR002734">
    <property type="entry name" value="RibDG_C"/>
</dbReference>
<dbReference type="PANTHER" id="PTHR38011:SF11">
    <property type="entry name" value="2,5-DIAMINO-6-RIBOSYLAMINO-4(3H)-PYRIMIDINONE 5'-PHOSPHATE REDUCTASE"/>
    <property type="match status" value="1"/>
</dbReference>
<evidence type="ECO:0000313" key="2">
    <source>
        <dbReference type="EMBL" id="VTR97291.1"/>
    </source>
</evidence>
<dbReference type="KEGG" id="gms:SOIL9_07940"/>
<dbReference type="SUPFAM" id="SSF53597">
    <property type="entry name" value="Dihydrofolate reductase-like"/>
    <property type="match status" value="1"/>
</dbReference>
<name>A0A6P2D7H8_9BACT</name>
<accession>A0A6P2D7H8</accession>
<sequence length="174" mass="18722">MRKICYSVAMSLDGFVSGPNGEADWIVMDPEIDFGAIFARFDTVLMGRRTFEITQAQGQSGAMPGVTSVVVSRTLRPQDHPDITIIGDDLRGALMQLRSAPGKDIWLFGGGALFRSVLDLGLVDTVEVAVIPVLLGGGVPLLPPGEGRTRLRLLNSKVYKATGTVMLEYAVDRS</sequence>
<dbReference type="EMBL" id="LR593886">
    <property type="protein sequence ID" value="VTR97291.1"/>
    <property type="molecule type" value="Genomic_DNA"/>
</dbReference>
<dbReference type="RefSeq" id="WP_162671143.1">
    <property type="nucleotide sequence ID" value="NZ_LR593886.1"/>
</dbReference>
<gene>
    <name evidence="2" type="ORF">SOIL9_07940</name>
</gene>
<protein>
    <recommendedName>
        <fullName evidence="1">Bacterial bifunctional deaminase-reductase C-terminal domain-containing protein</fullName>
    </recommendedName>
</protein>
<dbReference type="Pfam" id="PF01872">
    <property type="entry name" value="RibD_C"/>
    <property type="match status" value="1"/>
</dbReference>
<proteinExistence type="predicted"/>
<dbReference type="Proteomes" id="UP000464178">
    <property type="component" value="Chromosome"/>
</dbReference>
<dbReference type="Gene3D" id="3.40.430.10">
    <property type="entry name" value="Dihydrofolate Reductase, subunit A"/>
    <property type="match status" value="1"/>
</dbReference>
<dbReference type="PANTHER" id="PTHR38011">
    <property type="entry name" value="DIHYDROFOLATE REDUCTASE FAMILY PROTEIN (AFU_ORTHOLOGUE AFUA_8G06820)"/>
    <property type="match status" value="1"/>
</dbReference>
<organism evidence="2 3">
    <name type="scientific">Gemmata massiliana</name>
    <dbReference type="NCBI Taxonomy" id="1210884"/>
    <lineage>
        <taxon>Bacteria</taxon>
        <taxon>Pseudomonadati</taxon>
        <taxon>Planctomycetota</taxon>
        <taxon>Planctomycetia</taxon>
        <taxon>Gemmatales</taxon>
        <taxon>Gemmataceae</taxon>
        <taxon>Gemmata</taxon>
    </lineage>
</organism>
<reference evidence="2 3" key="1">
    <citation type="submission" date="2019-05" db="EMBL/GenBank/DDBJ databases">
        <authorList>
            <consortium name="Science for Life Laboratories"/>
        </authorList>
    </citation>
    <scope>NUCLEOTIDE SEQUENCE [LARGE SCALE GENOMIC DNA]</scope>
    <source>
        <strain evidence="2">Soil9</strain>
    </source>
</reference>